<dbReference type="InterPro" id="IPR007197">
    <property type="entry name" value="rSAM"/>
</dbReference>
<feature type="domain" description="Radical SAM core" evidence="11">
    <location>
        <begin position="15"/>
        <end position="240"/>
    </location>
</feature>
<evidence type="ECO:0000256" key="9">
    <source>
        <dbReference type="ARBA" id="ARBA00023014"/>
    </source>
</evidence>
<dbReference type="InterPro" id="IPR012838">
    <property type="entry name" value="PFL1_activating"/>
</dbReference>
<organism evidence="12 13">
    <name type="scientific">Pelagibaculum spongiae</name>
    <dbReference type="NCBI Taxonomy" id="2080658"/>
    <lineage>
        <taxon>Bacteria</taxon>
        <taxon>Pseudomonadati</taxon>
        <taxon>Pseudomonadota</taxon>
        <taxon>Gammaproteobacteria</taxon>
        <taxon>Oceanospirillales</taxon>
        <taxon>Pelagibaculum</taxon>
    </lineage>
</organism>
<evidence type="ECO:0000256" key="2">
    <source>
        <dbReference type="ARBA" id="ARBA00009777"/>
    </source>
</evidence>
<dbReference type="CDD" id="cd01335">
    <property type="entry name" value="Radical_SAM"/>
    <property type="match status" value="1"/>
</dbReference>
<keyword evidence="8 10" id="KW-0408">Iron</keyword>
<dbReference type="Gene3D" id="3.20.20.70">
    <property type="entry name" value="Aldolase class I"/>
    <property type="match status" value="1"/>
</dbReference>
<dbReference type="InterPro" id="IPR034457">
    <property type="entry name" value="Organic_radical-activating"/>
</dbReference>
<keyword evidence="9 10" id="KW-0411">Iron-sulfur</keyword>
<comment type="caution">
    <text evidence="12">The sequence shown here is derived from an EMBL/GenBank/DDBJ whole genome shotgun (WGS) entry which is preliminary data.</text>
</comment>
<protein>
    <recommendedName>
        <fullName evidence="10">Pyruvate formate-lyase-activating enzyme</fullName>
        <ecNumber evidence="10">1.97.1.4</ecNumber>
    </recommendedName>
</protein>
<dbReference type="SUPFAM" id="SSF102114">
    <property type="entry name" value="Radical SAM enzymes"/>
    <property type="match status" value="1"/>
</dbReference>
<evidence type="ECO:0000256" key="6">
    <source>
        <dbReference type="ARBA" id="ARBA00022723"/>
    </source>
</evidence>
<dbReference type="GO" id="GO:0016829">
    <property type="term" value="F:lyase activity"/>
    <property type="evidence" value="ECO:0007669"/>
    <property type="project" value="UniProtKB-KW"/>
</dbReference>
<dbReference type="NCBIfam" id="TIGR02493">
    <property type="entry name" value="PFLA"/>
    <property type="match status" value="1"/>
</dbReference>
<dbReference type="Proteomes" id="UP000244906">
    <property type="component" value="Unassembled WGS sequence"/>
</dbReference>
<reference evidence="12 13" key="1">
    <citation type="submission" date="2018-04" db="EMBL/GenBank/DDBJ databases">
        <title>Thalassorhabdus spongiae gen. nov., sp. nov., isolated from a marine sponge in South-West Iceland.</title>
        <authorList>
            <person name="Knobloch S."/>
            <person name="Daussin A."/>
            <person name="Johannsson R."/>
            <person name="Marteinsson V.T."/>
        </authorList>
    </citation>
    <scope>NUCLEOTIDE SEQUENCE [LARGE SCALE GENOMIC DNA]</scope>
    <source>
        <strain evidence="12 13">Hp12</strain>
    </source>
</reference>
<dbReference type="GO" id="GO:0005737">
    <property type="term" value="C:cytoplasm"/>
    <property type="evidence" value="ECO:0007669"/>
    <property type="project" value="UniProtKB-SubCell"/>
</dbReference>
<dbReference type="InterPro" id="IPR013785">
    <property type="entry name" value="Aldolase_TIM"/>
</dbReference>
<evidence type="ECO:0000259" key="11">
    <source>
        <dbReference type="PROSITE" id="PS51918"/>
    </source>
</evidence>
<dbReference type="EC" id="1.97.1.4" evidence="10"/>
<dbReference type="PANTHER" id="PTHR30352:SF5">
    <property type="entry name" value="PYRUVATE FORMATE-LYASE 1-ACTIVATING ENZYME"/>
    <property type="match status" value="1"/>
</dbReference>
<dbReference type="GO" id="GO:0046872">
    <property type="term" value="F:metal ion binding"/>
    <property type="evidence" value="ECO:0007669"/>
    <property type="project" value="UniProtKB-UniRule"/>
</dbReference>
<dbReference type="EMBL" id="QDDL01000008">
    <property type="protein sequence ID" value="PVZ66418.1"/>
    <property type="molecule type" value="Genomic_DNA"/>
</dbReference>
<keyword evidence="6 10" id="KW-0479">Metal-binding</keyword>
<evidence type="ECO:0000313" key="12">
    <source>
        <dbReference type="EMBL" id="PVZ66418.1"/>
    </source>
</evidence>
<keyword evidence="7 10" id="KW-0560">Oxidoreductase</keyword>
<keyword evidence="12" id="KW-0670">Pyruvate</keyword>
<evidence type="ECO:0000313" key="13">
    <source>
        <dbReference type="Proteomes" id="UP000244906"/>
    </source>
</evidence>
<keyword evidence="4" id="KW-0313">Glucose metabolism</keyword>
<proteinExistence type="inferred from homology"/>
<evidence type="ECO:0000256" key="7">
    <source>
        <dbReference type="ARBA" id="ARBA00023002"/>
    </source>
</evidence>
<dbReference type="OrthoDB" id="9782387at2"/>
<dbReference type="GO" id="GO:0006006">
    <property type="term" value="P:glucose metabolic process"/>
    <property type="evidence" value="ECO:0007669"/>
    <property type="project" value="UniProtKB-KW"/>
</dbReference>
<dbReference type="PROSITE" id="PS51918">
    <property type="entry name" value="RADICAL_SAM"/>
    <property type="match status" value="1"/>
</dbReference>
<keyword evidence="4" id="KW-0119">Carbohydrate metabolism</keyword>
<comment type="function">
    <text evidence="1">Activation of pyruvate formate-lyase 1 under anaerobic conditions by generation of an organic free radical, using S-adenosylmethionine and reduced flavodoxin as cosubstrates to produce 5'-deoxy-adenosine.</text>
</comment>
<evidence type="ECO:0000256" key="3">
    <source>
        <dbReference type="ARBA" id="ARBA00022485"/>
    </source>
</evidence>
<dbReference type="RefSeq" id="WP_116688336.1">
    <property type="nucleotide sequence ID" value="NZ_CAWNYD010000008.1"/>
</dbReference>
<evidence type="ECO:0000256" key="1">
    <source>
        <dbReference type="ARBA" id="ARBA00002918"/>
    </source>
</evidence>
<evidence type="ECO:0000256" key="5">
    <source>
        <dbReference type="ARBA" id="ARBA00022691"/>
    </source>
</evidence>
<dbReference type="GO" id="GO:0051539">
    <property type="term" value="F:4 iron, 4 sulfur cluster binding"/>
    <property type="evidence" value="ECO:0007669"/>
    <property type="project" value="UniProtKB-UniRule"/>
</dbReference>
<evidence type="ECO:0000256" key="4">
    <source>
        <dbReference type="ARBA" id="ARBA00022526"/>
    </source>
</evidence>
<comment type="subcellular location">
    <subcellularLocation>
        <location evidence="10">Cytoplasm</location>
    </subcellularLocation>
</comment>
<comment type="catalytic activity">
    <reaction evidence="10">
        <text>glycyl-[formate C-acetyltransferase] + reduced [flavodoxin] + S-adenosyl-L-methionine = glycin-2-yl radical-[formate C-acetyltransferase] + semiquinone [flavodoxin] + 5'-deoxyadenosine + L-methionine + H(+)</text>
        <dbReference type="Rhea" id="RHEA:19225"/>
        <dbReference type="Rhea" id="RHEA-COMP:10622"/>
        <dbReference type="Rhea" id="RHEA-COMP:12190"/>
        <dbReference type="Rhea" id="RHEA-COMP:12191"/>
        <dbReference type="Rhea" id="RHEA-COMP:14480"/>
        <dbReference type="ChEBI" id="CHEBI:15378"/>
        <dbReference type="ChEBI" id="CHEBI:17319"/>
        <dbReference type="ChEBI" id="CHEBI:29947"/>
        <dbReference type="ChEBI" id="CHEBI:32722"/>
        <dbReference type="ChEBI" id="CHEBI:57618"/>
        <dbReference type="ChEBI" id="CHEBI:57844"/>
        <dbReference type="ChEBI" id="CHEBI:59789"/>
        <dbReference type="ChEBI" id="CHEBI:140311"/>
        <dbReference type="EC" id="1.97.1.4"/>
    </reaction>
</comment>
<evidence type="ECO:0000256" key="8">
    <source>
        <dbReference type="ARBA" id="ARBA00023004"/>
    </source>
</evidence>
<keyword evidence="10" id="KW-0963">Cytoplasm</keyword>
<dbReference type="InterPro" id="IPR058240">
    <property type="entry name" value="rSAM_sf"/>
</dbReference>
<dbReference type="AlphaFoldDB" id="A0A2V1GQS5"/>
<evidence type="ECO:0000256" key="10">
    <source>
        <dbReference type="RuleBase" id="RU362053"/>
    </source>
</evidence>
<sequence>MIKGRVYSTESFGAVDGPGVRFIAFLQGCHMRCKYCHNRDSWDRKGGEERDVESLMSEIISIKPFLRKGGVTVSGGEPLLQPEFVAEIFRRCHEEGLHTCLDTNGLVMRRTPAIVKAIAESDLILLDLKQADAAKHKELTLTNNRPVLEFAEYLTSINKPVWVRYVVVPGWTDSLEDAEKLADVLLKMTNLERLDLLPYHSMGEWKWEQAGVENPLLGVNPPPAATMNRLKDFFKSKGIPVS</sequence>
<keyword evidence="12" id="KW-0456">Lyase</keyword>
<dbReference type="GO" id="GO:0043365">
    <property type="term" value="F:[formate-C-acetyltransferase]-activating enzyme activity"/>
    <property type="evidence" value="ECO:0007669"/>
    <property type="project" value="UniProtKB-UniRule"/>
</dbReference>
<dbReference type="SFLD" id="SFLDS00029">
    <property type="entry name" value="Radical_SAM"/>
    <property type="match status" value="1"/>
</dbReference>
<name>A0A2V1GQS5_9GAMM</name>
<keyword evidence="3 10" id="KW-0004">4Fe-4S</keyword>
<dbReference type="PANTHER" id="PTHR30352">
    <property type="entry name" value="PYRUVATE FORMATE-LYASE-ACTIVATING ENZYME"/>
    <property type="match status" value="1"/>
</dbReference>
<comment type="function">
    <text evidence="10">Activation of pyruvate formate-lyase under anaerobic conditions by generation of an organic free radical, using S-adenosylmethionine and reduced flavodoxin as cosubstrates to produce 5'-deoxy-adenosine.</text>
</comment>
<dbReference type="SFLD" id="SFLDG01066">
    <property type="entry name" value="organic_radical-activating_enz"/>
    <property type="match status" value="1"/>
</dbReference>
<dbReference type="Pfam" id="PF04055">
    <property type="entry name" value="Radical_SAM"/>
    <property type="match status" value="1"/>
</dbReference>
<keyword evidence="13" id="KW-1185">Reference proteome</keyword>
<dbReference type="PROSITE" id="PS01087">
    <property type="entry name" value="RADICAL_ACTIVATING"/>
    <property type="match status" value="1"/>
</dbReference>
<dbReference type="InterPro" id="IPR001989">
    <property type="entry name" value="Radical_activat_CS"/>
</dbReference>
<accession>A0A2V1GQS5</accession>
<comment type="cofactor">
    <cofactor evidence="10">
        <name>[4Fe-4S] cluster</name>
        <dbReference type="ChEBI" id="CHEBI:49883"/>
    </cofactor>
    <text evidence="10">Binds 1 [4Fe-4S] cluster. The cluster is coordinated with 3 cysteines and an exchangeable S-adenosyl-L-methionine.</text>
</comment>
<gene>
    <name evidence="12" type="primary">pflA</name>
    <name evidence="12" type="ORF">DC094_16475</name>
</gene>
<comment type="similarity">
    <text evidence="2 10">Belongs to the organic radical-activating enzymes family.</text>
</comment>
<keyword evidence="5 10" id="KW-0949">S-adenosyl-L-methionine</keyword>